<evidence type="ECO:0000313" key="1">
    <source>
        <dbReference type="EMBL" id="SHK30519.1"/>
    </source>
</evidence>
<name>A0A1M6RDH7_9FIRM</name>
<organism evidence="1 2">
    <name type="scientific">Caminicella sporogenes DSM 14501</name>
    <dbReference type="NCBI Taxonomy" id="1121266"/>
    <lineage>
        <taxon>Bacteria</taxon>
        <taxon>Bacillati</taxon>
        <taxon>Bacillota</taxon>
        <taxon>Clostridia</taxon>
        <taxon>Peptostreptococcales</taxon>
        <taxon>Caminicellaceae</taxon>
        <taxon>Caminicella</taxon>
    </lineage>
</organism>
<dbReference type="EMBL" id="FRAJ01000014">
    <property type="protein sequence ID" value="SHK30519.1"/>
    <property type="molecule type" value="Genomic_DNA"/>
</dbReference>
<dbReference type="RefSeq" id="WP_072967672.1">
    <property type="nucleotide sequence ID" value="NZ_FRAJ01000014.1"/>
</dbReference>
<accession>A0A1M6RDH7</accession>
<evidence type="ECO:0000313" key="2">
    <source>
        <dbReference type="Proteomes" id="UP000184082"/>
    </source>
</evidence>
<keyword evidence="2" id="KW-1185">Reference proteome</keyword>
<dbReference type="AlphaFoldDB" id="A0A1M6RDH7"/>
<dbReference type="Proteomes" id="UP000184082">
    <property type="component" value="Unassembled WGS sequence"/>
</dbReference>
<reference evidence="1 2" key="1">
    <citation type="submission" date="2016-11" db="EMBL/GenBank/DDBJ databases">
        <authorList>
            <person name="Jaros S."/>
            <person name="Januszkiewicz K."/>
            <person name="Wedrychowicz H."/>
        </authorList>
    </citation>
    <scope>NUCLEOTIDE SEQUENCE [LARGE SCALE GENOMIC DNA]</scope>
    <source>
        <strain evidence="1 2">DSM 14501</strain>
    </source>
</reference>
<sequence length="272" mass="27479">MENKKKTGTISAGIKEVYECKVGLEALSRAGRNKNLHGIVHEVLYKDAQNLNPSNIIKGVKASLSKSSTAIRDDVVLMQAGKVIGRSQLKDTAKSISHTVKQVSSGKYQGTVLMGTKETVKAYNNEIAKLASKGVKVTQKMKSTGISSADTARIASKTIGGNLTSKVLTSAAKGSGAIGAAVSGGIEVICAGKDLLDGRIDGEEFASRVIKETAGGGLSAAAGGVAATAAATTAASILATTTAPVWAPAAIGVGAAVAVGSAVKGIWDAIWG</sequence>
<gene>
    <name evidence="1" type="ORF">SAMN02745883_01753</name>
</gene>
<proteinExistence type="predicted"/>
<protein>
    <submittedName>
        <fullName evidence="1">Uncharacterized protein</fullName>
    </submittedName>
</protein>